<dbReference type="Pfam" id="PF05093">
    <property type="entry name" value="CIAPIN1"/>
    <property type="match status" value="1"/>
</dbReference>
<keyword evidence="6" id="KW-0479">Metal-binding</keyword>
<feature type="domain" description="Anamorsin C-terminal" evidence="10">
    <location>
        <begin position="72"/>
        <end position="106"/>
    </location>
</feature>
<dbReference type="AlphaFoldDB" id="A0A9P6KZ93"/>
<accession>A0A9P6KZ93</accession>
<comment type="subcellular location">
    <subcellularLocation>
        <location evidence="2">Cytoplasm</location>
    </subcellularLocation>
</comment>
<gene>
    <name evidence="11" type="primary">DRE2</name>
    <name evidence="11" type="ORF">NGRA_1784</name>
</gene>
<comment type="similarity">
    <text evidence="3">Belongs to the anamorsin family.</text>
</comment>
<sequence length="112" mass="12674">MGSGNPQENNNLNKENLRKLLLEAIQRENGVNEDDLITEEDREKKIVSREEMKPRRSCANCTCGKKEEKTVVKKSECGNCYKGDLFRCEGCPSFGLPPYKPGDTVSFNEDDL</sequence>
<evidence type="ECO:0000256" key="2">
    <source>
        <dbReference type="ARBA" id="ARBA00004496"/>
    </source>
</evidence>
<evidence type="ECO:0000256" key="9">
    <source>
        <dbReference type="ARBA" id="ARBA00023128"/>
    </source>
</evidence>
<proteinExistence type="inferred from homology"/>
<dbReference type="Proteomes" id="UP000740883">
    <property type="component" value="Unassembled WGS sequence"/>
</dbReference>
<dbReference type="GO" id="GO:0051539">
    <property type="term" value="F:4 iron, 4 sulfur cluster binding"/>
    <property type="evidence" value="ECO:0007669"/>
    <property type="project" value="UniProtKB-KW"/>
</dbReference>
<dbReference type="OrthoDB" id="311633at2759"/>
<dbReference type="GO" id="GO:0016226">
    <property type="term" value="P:iron-sulfur cluster assembly"/>
    <property type="evidence" value="ECO:0007669"/>
    <property type="project" value="InterPro"/>
</dbReference>
<evidence type="ECO:0000256" key="1">
    <source>
        <dbReference type="ARBA" id="ARBA00001966"/>
    </source>
</evidence>
<comment type="cofactor">
    <cofactor evidence="1">
        <name>[4Fe-4S] cluster</name>
        <dbReference type="ChEBI" id="CHEBI:49883"/>
    </cofactor>
</comment>
<organism evidence="11 12">
    <name type="scientific">Nosema granulosis</name>
    <dbReference type="NCBI Taxonomy" id="83296"/>
    <lineage>
        <taxon>Eukaryota</taxon>
        <taxon>Fungi</taxon>
        <taxon>Fungi incertae sedis</taxon>
        <taxon>Microsporidia</taxon>
        <taxon>Nosematidae</taxon>
        <taxon>Nosema</taxon>
    </lineage>
</organism>
<dbReference type="InterPro" id="IPR046408">
    <property type="entry name" value="CIAPIN1"/>
</dbReference>
<reference evidence="11 12" key="1">
    <citation type="journal article" date="2020" name="Genome Biol. Evol.">
        <title>Comparative genomics of strictly vertically transmitted, feminizing microsporidia endosymbionts of amphipod crustaceans.</title>
        <authorList>
            <person name="Cormier A."/>
            <person name="Chebbi M.A."/>
            <person name="Giraud I."/>
            <person name="Wattier R."/>
            <person name="Teixeira M."/>
            <person name="Gilbert C."/>
            <person name="Rigaud T."/>
            <person name="Cordaux R."/>
        </authorList>
    </citation>
    <scope>NUCLEOTIDE SEQUENCE [LARGE SCALE GENOMIC DNA]</scope>
    <source>
        <strain evidence="11 12">Ou3-Ou53</strain>
    </source>
</reference>
<evidence type="ECO:0000259" key="10">
    <source>
        <dbReference type="Pfam" id="PF05093"/>
    </source>
</evidence>
<evidence type="ECO:0000256" key="6">
    <source>
        <dbReference type="ARBA" id="ARBA00022723"/>
    </source>
</evidence>
<evidence type="ECO:0000256" key="8">
    <source>
        <dbReference type="ARBA" id="ARBA00023014"/>
    </source>
</evidence>
<keyword evidence="4" id="KW-0004">4Fe-4S</keyword>
<protein>
    <submittedName>
        <fullName evidence="11">Fe-S cluster assembly protein DRE2</fullName>
    </submittedName>
</protein>
<evidence type="ECO:0000313" key="12">
    <source>
        <dbReference type="Proteomes" id="UP000740883"/>
    </source>
</evidence>
<keyword evidence="5" id="KW-0963">Cytoplasm</keyword>
<dbReference type="GO" id="GO:0005737">
    <property type="term" value="C:cytoplasm"/>
    <property type="evidence" value="ECO:0007669"/>
    <property type="project" value="UniProtKB-SubCell"/>
</dbReference>
<evidence type="ECO:0000313" key="11">
    <source>
        <dbReference type="EMBL" id="KAF9762747.1"/>
    </source>
</evidence>
<evidence type="ECO:0000256" key="3">
    <source>
        <dbReference type="ARBA" id="ARBA00008169"/>
    </source>
</evidence>
<evidence type="ECO:0000256" key="4">
    <source>
        <dbReference type="ARBA" id="ARBA00022485"/>
    </source>
</evidence>
<evidence type="ECO:0000256" key="7">
    <source>
        <dbReference type="ARBA" id="ARBA00023004"/>
    </source>
</evidence>
<dbReference type="GO" id="GO:0046872">
    <property type="term" value="F:metal ion binding"/>
    <property type="evidence" value="ECO:0007669"/>
    <property type="project" value="UniProtKB-KW"/>
</dbReference>
<keyword evidence="12" id="KW-1185">Reference proteome</keyword>
<dbReference type="PANTHER" id="PTHR13273:SF14">
    <property type="entry name" value="ANAMORSIN"/>
    <property type="match status" value="1"/>
</dbReference>
<dbReference type="InterPro" id="IPR007785">
    <property type="entry name" value="Anamorsin"/>
</dbReference>
<dbReference type="EMBL" id="SBJO01000137">
    <property type="protein sequence ID" value="KAF9762747.1"/>
    <property type="molecule type" value="Genomic_DNA"/>
</dbReference>
<dbReference type="PANTHER" id="PTHR13273">
    <property type="entry name" value="ANAMORSIN"/>
    <property type="match status" value="1"/>
</dbReference>
<keyword evidence="8" id="KW-0411">Iron-sulfur</keyword>
<evidence type="ECO:0000256" key="5">
    <source>
        <dbReference type="ARBA" id="ARBA00022490"/>
    </source>
</evidence>
<keyword evidence="9" id="KW-0496">Mitochondrion</keyword>
<comment type="caution">
    <text evidence="11">The sequence shown here is derived from an EMBL/GenBank/DDBJ whole genome shotgun (WGS) entry which is preliminary data.</text>
</comment>
<keyword evidence="7" id="KW-0408">Iron</keyword>
<name>A0A9P6KZ93_9MICR</name>